<evidence type="ECO:0000313" key="6">
    <source>
        <dbReference type="Proteomes" id="UP001239680"/>
    </source>
</evidence>
<dbReference type="RefSeq" id="WP_306678800.1">
    <property type="nucleotide sequence ID" value="NZ_JAVDBT010000002.1"/>
</dbReference>
<sequence length="274" mass="30666">MFRAEAKRPSRIRSAFELCELIYHATIRNLRKSHGNAVKGLVMSVVQAALTLVIFIVIFWVMGLRHSPIRGDFVIYVMSGVFMFLTHTKALGAVAGADGPTSPMMMHRPMNPVIAVVSAALAALYQQVLAMAVILLIYHTLWTPITIYQPAGALAMLLLSWFSGAAIGLIFYAAKPWQPDVVSILSTIYQRANMIASGKMFVASMLPASRRSLFDWNPLFHTIDQARGYMFLNYNARYTSLDYPIKVALVCILIGLMAEFYTRKHVSASWQKRQ</sequence>
<feature type="transmembrane region" description="Helical" evidence="4">
    <location>
        <begin position="73"/>
        <end position="94"/>
    </location>
</feature>
<keyword evidence="4" id="KW-1133">Transmembrane helix</keyword>
<comment type="caution">
    <text evidence="5">The sequence shown here is derived from an EMBL/GenBank/DDBJ whole genome shotgun (WGS) entry which is preliminary data.</text>
</comment>
<feature type="transmembrane region" description="Helical" evidence="4">
    <location>
        <begin position="41"/>
        <end position="61"/>
    </location>
</feature>
<comment type="similarity">
    <text evidence="2">Belongs to the ABC-2 integral membrane protein family.</text>
</comment>
<dbReference type="PANTHER" id="PTHR30413">
    <property type="entry name" value="INNER MEMBRANE TRANSPORT PERMEASE"/>
    <property type="match status" value="1"/>
</dbReference>
<proteinExistence type="inferred from homology"/>
<feature type="transmembrane region" description="Helical" evidence="4">
    <location>
        <begin position="243"/>
        <end position="262"/>
    </location>
</feature>
<dbReference type="EMBL" id="JAVDBT010000002">
    <property type="protein sequence ID" value="MDQ2065105.1"/>
    <property type="molecule type" value="Genomic_DNA"/>
</dbReference>
<name>A0ABU0VTP9_9RHOB</name>
<dbReference type="Proteomes" id="UP001239680">
    <property type="component" value="Unassembled WGS sequence"/>
</dbReference>
<organism evidence="5 6">
    <name type="scientific">Pseudogemmobacter lacusdianii</name>
    <dbReference type="NCBI Taxonomy" id="3069608"/>
    <lineage>
        <taxon>Bacteria</taxon>
        <taxon>Pseudomonadati</taxon>
        <taxon>Pseudomonadota</taxon>
        <taxon>Alphaproteobacteria</taxon>
        <taxon>Rhodobacterales</taxon>
        <taxon>Paracoccaceae</taxon>
        <taxon>Pseudogemmobacter</taxon>
    </lineage>
</organism>
<keyword evidence="4" id="KW-0472">Membrane</keyword>
<keyword evidence="6" id="KW-1185">Reference proteome</keyword>
<gene>
    <name evidence="5" type="ORF">Q9295_01865</name>
</gene>
<evidence type="ECO:0000256" key="3">
    <source>
        <dbReference type="ARBA" id="ARBA00022448"/>
    </source>
</evidence>
<keyword evidence="4" id="KW-0812">Transmembrane</keyword>
<evidence type="ECO:0000313" key="5">
    <source>
        <dbReference type="EMBL" id="MDQ2065105.1"/>
    </source>
</evidence>
<evidence type="ECO:0000256" key="1">
    <source>
        <dbReference type="ARBA" id="ARBA00004429"/>
    </source>
</evidence>
<feature type="transmembrane region" description="Helical" evidence="4">
    <location>
        <begin position="114"/>
        <end position="141"/>
    </location>
</feature>
<protein>
    <submittedName>
        <fullName evidence="5">ABC transporter permease</fullName>
    </submittedName>
</protein>
<evidence type="ECO:0000256" key="4">
    <source>
        <dbReference type="SAM" id="Phobius"/>
    </source>
</evidence>
<comment type="subcellular location">
    <subcellularLocation>
        <location evidence="1">Cell inner membrane</location>
        <topology evidence="1">Multi-pass membrane protein</topology>
    </subcellularLocation>
</comment>
<feature type="transmembrane region" description="Helical" evidence="4">
    <location>
        <begin position="153"/>
        <end position="174"/>
    </location>
</feature>
<reference evidence="5 6" key="1">
    <citation type="submission" date="2023-08" db="EMBL/GenBank/DDBJ databases">
        <title>Characterization of two Paracoccaceae strains isolated from Phycosphere and proposal of Xinfangfangia lacusdiani sp. nov.</title>
        <authorList>
            <person name="Deng Y."/>
            <person name="Zhang Y.Q."/>
        </authorList>
    </citation>
    <scope>NUCLEOTIDE SEQUENCE [LARGE SCALE GENOMIC DNA]</scope>
    <source>
        <strain evidence="5 6">CPCC 101601</strain>
    </source>
</reference>
<dbReference type="PANTHER" id="PTHR30413:SF8">
    <property type="entry name" value="TRANSPORT PERMEASE PROTEIN"/>
    <property type="match status" value="1"/>
</dbReference>
<keyword evidence="3" id="KW-0813">Transport</keyword>
<accession>A0ABU0VTP9</accession>
<evidence type="ECO:0000256" key="2">
    <source>
        <dbReference type="ARBA" id="ARBA00007783"/>
    </source>
</evidence>